<dbReference type="InterPro" id="IPR003702">
    <property type="entry name" value="ActCoA_hydro_N"/>
</dbReference>
<feature type="domain" description="Acetyl-CoA hydrolase/transferase N-terminal" evidence="3">
    <location>
        <begin position="8"/>
        <end position="174"/>
    </location>
</feature>
<dbReference type="GO" id="GO:0008775">
    <property type="term" value="F:acetate CoA-transferase activity"/>
    <property type="evidence" value="ECO:0007669"/>
    <property type="project" value="InterPro"/>
</dbReference>
<dbReference type="GeneID" id="89520439"/>
<keyword evidence="2 5" id="KW-0808">Transferase</keyword>
<evidence type="ECO:0000313" key="6">
    <source>
        <dbReference type="Proteomes" id="UP000298642"/>
    </source>
</evidence>
<comment type="similarity">
    <text evidence="1">Belongs to the acetyl-CoA hydrolase/transferase family.</text>
</comment>
<dbReference type="Gene3D" id="3.40.1080.20">
    <property type="entry name" value="Acetyl-CoA hydrolase/transferase C-terminal domain"/>
    <property type="match status" value="1"/>
</dbReference>
<dbReference type="Pfam" id="PF02550">
    <property type="entry name" value="AcetylCoA_hydro"/>
    <property type="match status" value="1"/>
</dbReference>
<protein>
    <submittedName>
        <fullName evidence="5">Acetyl-CoA hydrolase/transferase family protein</fullName>
    </submittedName>
</protein>
<dbReference type="InterPro" id="IPR026888">
    <property type="entry name" value="AcetylCoA_hyd_C"/>
</dbReference>
<dbReference type="Gene3D" id="3.30.750.70">
    <property type="entry name" value="4-hydroxybutyrate coenzyme like domains"/>
    <property type="match status" value="1"/>
</dbReference>
<organism evidence="5 6">
    <name type="scientific">Dysosmobacter welbionis</name>
    <dbReference type="NCBI Taxonomy" id="2093857"/>
    <lineage>
        <taxon>Bacteria</taxon>
        <taxon>Bacillati</taxon>
        <taxon>Bacillota</taxon>
        <taxon>Clostridia</taxon>
        <taxon>Eubacteriales</taxon>
        <taxon>Oscillospiraceae</taxon>
        <taxon>Dysosmobacter</taxon>
    </lineage>
</organism>
<dbReference type="InterPro" id="IPR037171">
    <property type="entry name" value="NagB/RpiA_transferase-like"/>
</dbReference>
<dbReference type="GO" id="GO:0016787">
    <property type="term" value="F:hydrolase activity"/>
    <property type="evidence" value="ECO:0007669"/>
    <property type="project" value="UniProtKB-KW"/>
</dbReference>
<proteinExistence type="inferred from homology"/>
<dbReference type="RefSeq" id="WP_119310426.1">
    <property type="nucleotide sequence ID" value="NZ_CP034413.3"/>
</dbReference>
<evidence type="ECO:0000256" key="1">
    <source>
        <dbReference type="ARBA" id="ARBA00009632"/>
    </source>
</evidence>
<keyword evidence="5" id="KW-0378">Hydrolase</keyword>
<dbReference type="SUPFAM" id="SSF100950">
    <property type="entry name" value="NagB/RpiA/CoA transferase-like"/>
    <property type="match status" value="2"/>
</dbReference>
<dbReference type="InterPro" id="IPR038460">
    <property type="entry name" value="AcetylCoA_hyd_C_sf"/>
</dbReference>
<reference evidence="6" key="1">
    <citation type="submission" date="2018-12" db="EMBL/GenBank/DDBJ databases">
        <title>Dusodibacter welbiota gen. nov., sp. nov., isolated from human faeces and emended description of the Oscillibacter genus.</title>
        <authorList>
            <person name="Le Roy T."/>
            <person name="Van der Smissen P."/>
            <person name="Delzenne N."/>
            <person name="Muccioli G."/>
            <person name="Collet J.F."/>
            <person name="Cani P.D."/>
        </authorList>
    </citation>
    <scope>NUCLEOTIDE SEQUENCE [LARGE SCALE GENOMIC DNA]</scope>
    <source>
        <strain evidence="6">J115</strain>
    </source>
</reference>
<dbReference type="AlphaFoldDB" id="A0A4D7AKV2"/>
<evidence type="ECO:0000256" key="2">
    <source>
        <dbReference type="ARBA" id="ARBA00022679"/>
    </source>
</evidence>
<feature type="domain" description="Acetyl-CoA hydrolase/transferase C-terminal" evidence="4">
    <location>
        <begin position="273"/>
        <end position="425"/>
    </location>
</feature>
<name>A0A4D7AKV2_9FIRM</name>
<accession>A0A4D7AKV2</accession>
<dbReference type="GO" id="GO:0006083">
    <property type="term" value="P:acetate metabolic process"/>
    <property type="evidence" value="ECO:0007669"/>
    <property type="project" value="InterPro"/>
</dbReference>
<dbReference type="KEGG" id="obj:EIO64_11120"/>
<sequence length="435" mass="47801">MEDWKVLYASKLMTADEAVRQIPDGSRVFFGHAANEPPVLVDALVRNYEQYKDVEIVHWVPMGKGEYCDPKMKGHLRHNAMFVGGPTRKAVQEGRADYTPFFFHQSTRFFSDGTFPIDVAMVSVTPPDKHGYVSLGVSVGGTKPACLNAKMVIAQVNDQMPRTMGESFLHVSQLTCCVEASTPLPELGGGTIGEVEEAIGRNVASLVEDGSTLQLGIGTIPDAVLKFLGDKKDLGIHSEMFSDGVVDLYQKGVITGANKRLDKGKMVAAFLMGSKKLYDFVDDNPDVMMRTVDYVNNPAVICQNPKVVSINSCLQVDFNGQVNSESMGTKQFSGIGGQLDYVRGAAMCPDGKAILAMPSTAKHGEVSRIVPVFEPGTTVTTTRTDVHYIVTEYGVANLRAKSLRERARLLINIAHPKFRDQLWEAYYERYGKEDQ</sequence>
<dbReference type="Pfam" id="PF13336">
    <property type="entry name" value="AcetylCoA_hyd_C"/>
    <property type="match status" value="1"/>
</dbReference>
<dbReference type="PANTHER" id="PTHR21432">
    <property type="entry name" value="ACETYL-COA HYDROLASE-RELATED"/>
    <property type="match status" value="1"/>
</dbReference>
<evidence type="ECO:0000259" key="4">
    <source>
        <dbReference type="Pfam" id="PF13336"/>
    </source>
</evidence>
<dbReference type="PANTHER" id="PTHR21432:SF20">
    <property type="entry name" value="ACETYL-COA HYDROLASE"/>
    <property type="match status" value="1"/>
</dbReference>
<dbReference type="Proteomes" id="UP000298642">
    <property type="component" value="Chromosome"/>
</dbReference>
<dbReference type="Gene3D" id="3.40.1080.10">
    <property type="entry name" value="Glutaconate Coenzyme A-transferase"/>
    <property type="match status" value="1"/>
</dbReference>
<keyword evidence="6" id="KW-1185">Reference proteome</keyword>
<evidence type="ECO:0000259" key="3">
    <source>
        <dbReference type="Pfam" id="PF02550"/>
    </source>
</evidence>
<evidence type="ECO:0000313" key="5">
    <source>
        <dbReference type="EMBL" id="QCI59699.1"/>
    </source>
</evidence>
<dbReference type="InterPro" id="IPR046433">
    <property type="entry name" value="ActCoA_hydro"/>
</dbReference>
<gene>
    <name evidence="5" type="ORF">EIO64_11120</name>
</gene>
<dbReference type="EMBL" id="CP034413">
    <property type="protein sequence ID" value="QCI59699.1"/>
    <property type="molecule type" value="Genomic_DNA"/>
</dbReference>